<dbReference type="InterPro" id="IPR042244">
    <property type="entry name" value="HypD_2_sf"/>
</dbReference>
<dbReference type="GO" id="GO:0051604">
    <property type="term" value="P:protein maturation"/>
    <property type="evidence" value="ECO:0007669"/>
    <property type="project" value="TreeGrafter"/>
</dbReference>
<sequence length="355" mass="38539">MPINESATKARDIITSYNGSKLRIMEVCGTHTHEIFKLGIRRLLPDSIELISGPGCPVCVTPISYIDEAVMLALDKHVTITTFGDLIRVPGTEMSLAGARSKGAKVNVVYSPLDSLEYAKKHPDEQVVFLAVGFETTTPGSVISVREAQRTGVQNFSILTANKTMFNAYLVLKGSADAFLYPGHVSTMTGMADYYRLRDEYGISGVVAGFTGSEVLVALAAIIKKVEEGEPFALNCYPAVVTEEGSPTARKLVDSLMEPCDSEWRGLGVIKNSGLKLRSEYSEYDARIKFDLPELEGTPNPACRCGEVLLGKFKPYDCKVFGKGCTPEHPIGACMVSGEGACSAFYKYGGDIWNR</sequence>
<dbReference type="GO" id="GO:0005506">
    <property type="term" value="F:iron ion binding"/>
    <property type="evidence" value="ECO:0007669"/>
    <property type="project" value="TreeGrafter"/>
</dbReference>
<dbReference type="InterPro" id="IPR002780">
    <property type="entry name" value="Hyd_form_HypD"/>
</dbReference>
<dbReference type="PANTHER" id="PTHR30149:SF0">
    <property type="entry name" value="HYDROGENASE MATURATION FACTOR HYPD"/>
    <property type="match status" value="1"/>
</dbReference>
<name>A0A7Y8VS30_9FIRM</name>
<dbReference type="Gene3D" id="6.10.20.100">
    <property type="match status" value="1"/>
</dbReference>
<dbReference type="PANTHER" id="PTHR30149">
    <property type="entry name" value="HYDROGENASE PROTEIN ASSEMBLY PROTEIN HYPD"/>
    <property type="match status" value="1"/>
</dbReference>
<protein>
    <submittedName>
        <fullName evidence="4">Hydrogenase formation protein HypD</fullName>
    </submittedName>
</protein>
<evidence type="ECO:0000256" key="2">
    <source>
        <dbReference type="ARBA" id="ARBA00022723"/>
    </source>
</evidence>
<dbReference type="NCBIfam" id="TIGR00075">
    <property type="entry name" value="hypD"/>
    <property type="match status" value="1"/>
</dbReference>
<dbReference type="InterPro" id="IPR042243">
    <property type="entry name" value="HypD_1"/>
</dbReference>
<comment type="similarity">
    <text evidence="1">Belongs to the HypD family.</text>
</comment>
<comment type="caution">
    <text evidence="4">The sequence shown here is derived from an EMBL/GenBank/DDBJ whole genome shotgun (WGS) entry which is preliminary data.</text>
</comment>
<dbReference type="EMBL" id="JABXYR010000002">
    <property type="protein sequence ID" value="NWO23593.1"/>
    <property type="molecule type" value="Genomic_DNA"/>
</dbReference>
<dbReference type="RefSeq" id="WP_178978609.1">
    <property type="nucleotide sequence ID" value="NZ_JABXYR010000002.1"/>
</dbReference>
<proteinExistence type="inferred from homology"/>
<evidence type="ECO:0000313" key="5">
    <source>
        <dbReference type="Proteomes" id="UP000526307"/>
    </source>
</evidence>
<dbReference type="Proteomes" id="UP000526307">
    <property type="component" value="Unassembled WGS sequence"/>
</dbReference>
<dbReference type="Pfam" id="PF01924">
    <property type="entry name" value="HypD"/>
    <property type="match status" value="1"/>
</dbReference>
<dbReference type="PIRSF" id="PIRSF005622">
    <property type="entry name" value="Hydrgn_mat_hypD"/>
    <property type="match status" value="1"/>
</dbReference>
<accession>A0A7Y8VS30</accession>
<gene>
    <name evidence="4" type="primary">hypD</name>
    <name evidence="4" type="ORF">HW270_05890</name>
</gene>
<keyword evidence="3" id="KW-0408">Iron</keyword>
<dbReference type="GO" id="GO:0051539">
    <property type="term" value="F:4 iron, 4 sulfur cluster binding"/>
    <property type="evidence" value="ECO:0007669"/>
    <property type="project" value="TreeGrafter"/>
</dbReference>
<dbReference type="Gene3D" id="3.40.50.11740">
    <property type="entry name" value="HypD, alpha/beta domain 2"/>
    <property type="match status" value="2"/>
</dbReference>
<reference evidence="4 5" key="1">
    <citation type="submission" date="2020-06" db="EMBL/GenBank/DDBJ databases">
        <title>Mogibacterium timidum strain W9173 genomic sequence.</title>
        <authorList>
            <person name="Wade W.G."/>
            <person name="Johnston C.D."/>
            <person name="Chen T."/>
            <person name="Dewhirst F.E."/>
        </authorList>
    </citation>
    <scope>NUCLEOTIDE SEQUENCE [LARGE SCALE GENOMIC DNA]</scope>
    <source>
        <strain evidence="4 5">W9173</strain>
    </source>
</reference>
<dbReference type="GO" id="GO:0070025">
    <property type="term" value="F:carbon monoxide binding"/>
    <property type="evidence" value="ECO:0007669"/>
    <property type="project" value="TreeGrafter"/>
</dbReference>
<evidence type="ECO:0000256" key="1">
    <source>
        <dbReference type="ARBA" id="ARBA00007888"/>
    </source>
</evidence>
<organism evidence="4 5">
    <name type="scientific">Mogibacterium timidum</name>
    <dbReference type="NCBI Taxonomy" id="35519"/>
    <lineage>
        <taxon>Bacteria</taxon>
        <taxon>Bacillati</taxon>
        <taxon>Bacillota</taxon>
        <taxon>Clostridia</taxon>
        <taxon>Peptostreptococcales</taxon>
        <taxon>Anaerovoracaceae</taxon>
        <taxon>Mogibacterium</taxon>
    </lineage>
</organism>
<evidence type="ECO:0000313" key="4">
    <source>
        <dbReference type="EMBL" id="NWO23593.1"/>
    </source>
</evidence>
<evidence type="ECO:0000256" key="3">
    <source>
        <dbReference type="ARBA" id="ARBA00023004"/>
    </source>
</evidence>
<keyword evidence="5" id="KW-1185">Reference proteome</keyword>
<keyword evidence="2" id="KW-0479">Metal-binding</keyword>
<dbReference type="AlphaFoldDB" id="A0A7Y8VS30"/>